<evidence type="ECO:0000256" key="4">
    <source>
        <dbReference type="ARBA" id="ARBA00023136"/>
    </source>
</evidence>
<keyword evidence="4" id="KW-0472">Membrane</keyword>
<dbReference type="EMBL" id="FJXR01000032">
    <property type="protein sequence ID" value="CZW15517.1"/>
    <property type="molecule type" value="Genomic_DNA"/>
</dbReference>
<evidence type="ECO:0000313" key="7">
    <source>
        <dbReference type="EMBL" id="CZW15517.1"/>
    </source>
</evidence>
<proteinExistence type="inferred from homology"/>
<dbReference type="PANTHER" id="PTHR38776">
    <property type="entry name" value="MLTA-INTERACTING PROTEIN-RELATED"/>
    <property type="match status" value="1"/>
</dbReference>
<sequence>MMATYSSVTGCTVILLAATCGSAIADSGNQDGVTVGIMGENAPRYSGADKQHWTVMPSLQVRKGAFFFDSTKGIGYDLQTDNGLYFENAFGYSFGRADQNSSWRDGSDKLKGMGNIRGALNTQVAVGWQVNSWFTPEIRATLPLTDSQGVQYQASLTLVPWQNDTDTVALQGAALFGDARYINTWYGVNAAQSRTTGFREYNRSAGFYATQTTLSWQHQFNEHWGTLLGASYAWLADKTSDSPVVSARDNISGFAGINWTF</sequence>
<organism evidence="7 8">
    <name type="scientific">Enterobacter cloacae</name>
    <dbReference type="NCBI Taxonomy" id="550"/>
    <lineage>
        <taxon>Bacteria</taxon>
        <taxon>Pseudomonadati</taxon>
        <taxon>Pseudomonadota</taxon>
        <taxon>Gammaproteobacteria</taxon>
        <taxon>Enterobacterales</taxon>
        <taxon>Enterobacteriaceae</taxon>
        <taxon>Enterobacter</taxon>
        <taxon>Enterobacter cloacae complex</taxon>
    </lineage>
</organism>
<evidence type="ECO:0000256" key="6">
    <source>
        <dbReference type="SAM" id="SignalP"/>
    </source>
</evidence>
<dbReference type="RefSeq" id="WP_016154445.1">
    <property type="nucleotide sequence ID" value="NZ_FJXR01000032.1"/>
</dbReference>
<evidence type="ECO:0000256" key="1">
    <source>
        <dbReference type="ARBA" id="ARBA00004442"/>
    </source>
</evidence>
<dbReference type="GO" id="GO:0009279">
    <property type="term" value="C:cell outer membrane"/>
    <property type="evidence" value="ECO:0007669"/>
    <property type="project" value="UniProtKB-SubCell"/>
</dbReference>
<dbReference type="Proteomes" id="UP000076008">
    <property type="component" value="Unassembled WGS sequence"/>
</dbReference>
<evidence type="ECO:0000256" key="5">
    <source>
        <dbReference type="ARBA" id="ARBA00023237"/>
    </source>
</evidence>
<dbReference type="GeneID" id="63140421"/>
<dbReference type="InterPro" id="IPR010583">
    <property type="entry name" value="MipA"/>
</dbReference>
<evidence type="ECO:0000256" key="3">
    <source>
        <dbReference type="ARBA" id="ARBA00022729"/>
    </source>
</evidence>
<dbReference type="AlphaFoldDB" id="A0A155S4G9"/>
<comment type="similarity">
    <text evidence="2">Belongs to the MipA/OmpV family.</text>
</comment>
<keyword evidence="5" id="KW-0998">Cell outer membrane</keyword>
<evidence type="ECO:0000313" key="8">
    <source>
        <dbReference type="Proteomes" id="UP000076008"/>
    </source>
</evidence>
<reference evidence="7 8" key="1">
    <citation type="submission" date="2016-03" db="EMBL/GenBank/DDBJ databases">
        <authorList>
            <consortium name="Pathogen Informatics"/>
        </authorList>
    </citation>
    <scope>NUCLEOTIDE SEQUENCE [LARGE SCALE GENOMIC DNA]</scope>
    <source>
        <strain evidence="8">e1252</strain>
    </source>
</reference>
<accession>A0A155S4G9</accession>
<gene>
    <name evidence="7" type="ORF">SAMEA2273318_04144</name>
</gene>
<dbReference type="Pfam" id="PF06629">
    <property type="entry name" value="MipA"/>
    <property type="match status" value="1"/>
</dbReference>
<feature type="signal peptide" evidence="6">
    <location>
        <begin position="1"/>
        <end position="25"/>
    </location>
</feature>
<protein>
    <submittedName>
        <fullName evidence="7">MipA family protein</fullName>
    </submittedName>
</protein>
<keyword evidence="3 6" id="KW-0732">Signal</keyword>
<dbReference type="PANTHER" id="PTHR38776:SF1">
    <property type="entry name" value="MLTA-INTERACTING PROTEIN-RELATED"/>
    <property type="match status" value="1"/>
</dbReference>
<feature type="chain" id="PRO_5030022034" evidence="6">
    <location>
        <begin position="26"/>
        <end position="261"/>
    </location>
</feature>
<comment type="subcellular location">
    <subcellularLocation>
        <location evidence="1">Cell outer membrane</location>
    </subcellularLocation>
</comment>
<evidence type="ECO:0000256" key="2">
    <source>
        <dbReference type="ARBA" id="ARBA00005722"/>
    </source>
</evidence>
<name>A0A155S4G9_ENTCL</name>